<dbReference type="AlphaFoldDB" id="A0A1D1ZNI4"/>
<dbReference type="Pfam" id="PF13331">
    <property type="entry name" value="DUF4093"/>
    <property type="match status" value="1"/>
</dbReference>
<protein>
    <recommendedName>
        <fullName evidence="2">Ribonuclease M5 C-terminal domain-containing protein</fullName>
    </recommendedName>
</protein>
<feature type="region of interest" description="Disordered" evidence="1">
    <location>
        <begin position="1"/>
        <end position="23"/>
    </location>
</feature>
<gene>
    <name evidence="3" type="ORF">g.60273</name>
</gene>
<feature type="domain" description="Ribonuclease M5 C-terminal" evidence="2">
    <location>
        <begin position="87"/>
        <end position="128"/>
    </location>
</feature>
<evidence type="ECO:0000313" key="3">
    <source>
        <dbReference type="EMBL" id="JAT68488.1"/>
    </source>
</evidence>
<name>A0A1D1ZNI4_AUXPR</name>
<feature type="compositionally biased region" description="Basic residues" evidence="1">
    <location>
        <begin position="1"/>
        <end position="11"/>
    </location>
</feature>
<reference evidence="3" key="1">
    <citation type="submission" date="2015-08" db="EMBL/GenBank/DDBJ databases">
        <authorList>
            <person name="Babu N.S."/>
            <person name="Beckwith C.J."/>
            <person name="Beseler K.G."/>
            <person name="Brison A."/>
            <person name="Carone J.V."/>
            <person name="Caskin T.P."/>
            <person name="Diamond M."/>
            <person name="Durham M.E."/>
            <person name="Foxe J.M."/>
            <person name="Go M."/>
            <person name="Henderson B.A."/>
            <person name="Jones I.B."/>
            <person name="McGettigan J.A."/>
            <person name="Micheletti S.J."/>
            <person name="Nasrallah M.E."/>
            <person name="Ortiz D."/>
            <person name="Piller C.R."/>
            <person name="Privatt S.R."/>
            <person name="Schneider S.L."/>
            <person name="Sharp S."/>
            <person name="Smith T.C."/>
            <person name="Stanton J.D."/>
            <person name="Ullery H.E."/>
            <person name="Wilson R.J."/>
            <person name="Serrano M.G."/>
            <person name="Buck G."/>
            <person name="Lee V."/>
            <person name="Wang Y."/>
            <person name="Carvalho R."/>
            <person name="Voegtly L."/>
            <person name="Shi R."/>
            <person name="Duckworth R."/>
            <person name="Johnson A."/>
            <person name="Loviza R."/>
            <person name="Walstead R."/>
            <person name="Shah Z."/>
            <person name="Kiflezghi M."/>
            <person name="Wade K."/>
            <person name="Ball S.L."/>
            <person name="Bradley K.W."/>
            <person name="Asai D.J."/>
            <person name="Bowman C.A."/>
            <person name="Russell D.A."/>
            <person name="Pope W.H."/>
            <person name="Jacobs-Sera D."/>
            <person name="Hendrix R.W."/>
            <person name="Hatfull G.F."/>
        </authorList>
    </citation>
    <scope>NUCLEOTIDE SEQUENCE</scope>
</reference>
<feature type="compositionally biased region" description="Low complexity" evidence="1">
    <location>
        <begin position="12"/>
        <end position="23"/>
    </location>
</feature>
<sequence>MRWRSCWRSHGTRSSPSATAPLSLPRREPGALWVVSCREDVRWPCGARVVRPRRPPRGRLPVPHDDNMTECFAPHAPLRSRCHEVGNVGVEHASPEALRLALAAARPSSPERTAFTRERLEALGLVASGIGPAAGARAEVGRWINSNRNPPTAGLWSAGTLPFRPL</sequence>
<evidence type="ECO:0000259" key="2">
    <source>
        <dbReference type="Pfam" id="PF13331"/>
    </source>
</evidence>
<organism evidence="3">
    <name type="scientific">Auxenochlorella protothecoides</name>
    <name type="common">Green microalga</name>
    <name type="synonym">Chlorella protothecoides</name>
    <dbReference type="NCBI Taxonomy" id="3075"/>
    <lineage>
        <taxon>Eukaryota</taxon>
        <taxon>Viridiplantae</taxon>
        <taxon>Chlorophyta</taxon>
        <taxon>core chlorophytes</taxon>
        <taxon>Trebouxiophyceae</taxon>
        <taxon>Chlorellales</taxon>
        <taxon>Chlorellaceae</taxon>
        <taxon>Auxenochlorella</taxon>
    </lineage>
</organism>
<proteinExistence type="predicted"/>
<accession>A0A1D1ZNI4</accession>
<evidence type="ECO:0000256" key="1">
    <source>
        <dbReference type="SAM" id="MobiDB-lite"/>
    </source>
</evidence>
<dbReference type="InterPro" id="IPR025156">
    <property type="entry name" value="RNase_M5_C"/>
</dbReference>
<dbReference type="EMBL" id="GDKF01010134">
    <property type="protein sequence ID" value="JAT68488.1"/>
    <property type="molecule type" value="Transcribed_RNA"/>
</dbReference>